<dbReference type="SUPFAM" id="SSF56935">
    <property type="entry name" value="Porins"/>
    <property type="match status" value="1"/>
</dbReference>
<dbReference type="InterPro" id="IPR036942">
    <property type="entry name" value="Beta-barrel_TonB_sf"/>
</dbReference>
<protein>
    <submittedName>
        <fullName evidence="7">Bsr3556 protein</fullName>
    </submittedName>
</protein>
<dbReference type="InParanoid" id="Q89PC6"/>
<sequence length="88" mass="9669">MGSPVGLNGAVIYTGRQFVDADNKQPIPDWTRLDLGARYTTAINGRKTVFRANIQNVTGTTYWSSVASFGTFFLGAPRTYLLSMTVDM</sequence>
<dbReference type="HOGENOM" id="CLU_189722_0_0_5"/>
<dbReference type="PATRIC" id="fig|224911.5.peg.3550"/>
<accession>Q89PC6</accession>
<name>Q89PC6_BRADU</name>
<dbReference type="AlphaFoldDB" id="Q89PC6"/>
<proteinExistence type="predicted"/>
<gene>
    <name evidence="7" type="ordered locus">bsr3556</name>
</gene>
<evidence type="ECO:0000256" key="2">
    <source>
        <dbReference type="ARBA" id="ARBA00022448"/>
    </source>
</evidence>
<dbReference type="Proteomes" id="UP000002526">
    <property type="component" value="Chromosome"/>
</dbReference>
<dbReference type="KEGG" id="bja:bsr3556"/>
<keyword evidence="8" id="KW-1185">Reference proteome</keyword>
<evidence type="ECO:0000256" key="1">
    <source>
        <dbReference type="ARBA" id="ARBA00004571"/>
    </source>
</evidence>
<comment type="subcellular location">
    <subcellularLocation>
        <location evidence="1">Cell outer membrane</location>
        <topology evidence="1">Multi-pass membrane protein</topology>
    </subcellularLocation>
</comment>
<reference evidence="8" key="1">
    <citation type="journal article" date="2002" name="DNA Res.">
        <title>Complete genomic sequence of nitrogen-fixing symbiotic bacterium Bradyrhizobium japonicum USDA110.</title>
        <authorList>
            <person name="Kaneko T."/>
            <person name="Nakamura Y."/>
            <person name="Sato S."/>
            <person name="Minamisawa K."/>
            <person name="Uchiumi T."/>
            <person name="Sasamoto S."/>
            <person name="Watanabe A."/>
            <person name="Idesawa K."/>
            <person name="Iriguchi M."/>
            <person name="Kawashima K."/>
            <person name="Kohara M."/>
            <person name="Matsumoto M."/>
            <person name="Shimpo S."/>
            <person name="Tsuruoka H."/>
            <person name="Wada T."/>
            <person name="Yamada M."/>
            <person name="Tabata S."/>
        </authorList>
    </citation>
    <scope>NUCLEOTIDE SEQUENCE [LARGE SCALE GENOMIC DNA]</scope>
    <source>
        <strain evidence="8">JCM 10833 / BCRC 13528 / IAM 13628 / NBRC 14792 / USDA 110</strain>
    </source>
</reference>
<organism evidence="7 8">
    <name type="scientific">Bradyrhizobium diazoefficiens (strain JCM 10833 / BCRC 13528 / IAM 13628 / NBRC 14792 / USDA 110)</name>
    <dbReference type="NCBI Taxonomy" id="224911"/>
    <lineage>
        <taxon>Bacteria</taxon>
        <taxon>Pseudomonadati</taxon>
        <taxon>Pseudomonadota</taxon>
        <taxon>Alphaproteobacteria</taxon>
        <taxon>Hyphomicrobiales</taxon>
        <taxon>Nitrobacteraceae</taxon>
        <taxon>Bradyrhizobium</taxon>
    </lineage>
</organism>
<keyword evidence="6" id="KW-0998">Cell outer membrane</keyword>
<keyword evidence="4" id="KW-0812">Transmembrane</keyword>
<dbReference type="EMBL" id="BA000040">
    <property type="protein sequence ID" value="BAC48821.1"/>
    <property type="molecule type" value="Genomic_DNA"/>
</dbReference>
<evidence type="ECO:0000313" key="7">
    <source>
        <dbReference type="EMBL" id="BAC48821.1"/>
    </source>
</evidence>
<dbReference type="GO" id="GO:0009279">
    <property type="term" value="C:cell outer membrane"/>
    <property type="evidence" value="ECO:0007669"/>
    <property type="project" value="UniProtKB-SubCell"/>
</dbReference>
<evidence type="ECO:0000256" key="3">
    <source>
        <dbReference type="ARBA" id="ARBA00022452"/>
    </source>
</evidence>
<dbReference type="OrthoDB" id="9760333at2"/>
<evidence type="ECO:0000256" key="6">
    <source>
        <dbReference type="ARBA" id="ARBA00023237"/>
    </source>
</evidence>
<keyword evidence="3" id="KW-1134">Transmembrane beta strand</keyword>
<dbReference type="eggNOG" id="COG4774">
    <property type="taxonomic scope" value="Bacteria"/>
</dbReference>
<evidence type="ECO:0000313" key="8">
    <source>
        <dbReference type="Proteomes" id="UP000002526"/>
    </source>
</evidence>
<dbReference type="Gene3D" id="2.40.170.20">
    <property type="entry name" value="TonB-dependent receptor, beta-barrel domain"/>
    <property type="match status" value="1"/>
</dbReference>
<dbReference type="PANTHER" id="PTHR32552">
    <property type="entry name" value="FERRICHROME IRON RECEPTOR-RELATED"/>
    <property type="match status" value="1"/>
</dbReference>
<dbReference type="EnsemblBacteria" id="BAC48821">
    <property type="protein sequence ID" value="BAC48821"/>
    <property type="gene ID" value="BAC48821"/>
</dbReference>
<dbReference type="PANTHER" id="PTHR32552:SF82">
    <property type="entry name" value="FCUA PROTEIN"/>
    <property type="match status" value="1"/>
</dbReference>
<keyword evidence="5" id="KW-0472">Membrane</keyword>
<evidence type="ECO:0000256" key="4">
    <source>
        <dbReference type="ARBA" id="ARBA00022692"/>
    </source>
</evidence>
<dbReference type="InterPro" id="IPR039426">
    <property type="entry name" value="TonB-dep_rcpt-like"/>
</dbReference>
<keyword evidence="2" id="KW-0813">Transport</keyword>
<evidence type="ECO:0000256" key="5">
    <source>
        <dbReference type="ARBA" id="ARBA00023136"/>
    </source>
</evidence>